<dbReference type="GO" id="GO:0000724">
    <property type="term" value="P:double-strand break repair via homologous recombination"/>
    <property type="evidence" value="ECO:0007669"/>
    <property type="project" value="TreeGrafter"/>
</dbReference>
<dbReference type="GO" id="GO:0044778">
    <property type="term" value="P:meiotic DNA integrity checkpoint signaling"/>
    <property type="evidence" value="ECO:0007669"/>
    <property type="project" value="TreeGrafter"/>
</dbReference>
<reference evidence="4 5" key="1">
    <citation type="journal article" date="2021" name="DNA Res.">
        <title>Genome analysis of Candida subhashii reveals its hybrid nature and dual mitochondrial genome conformations.</title>
        <authorList>
            <person name="Mixao V."/>
            <person name="Hegedusova E."/>
            <person name="Saus E."/>
            <person name="Pryszcz L.P."/>
            <person name="Cillingova A."/>
            <person name="Nosek J."/>
            <person name="Gabaldon T."/>
        </authorList>
    </citation>
    <scope>NUCLEOTIDE SEQUENCE [LARGE SCALE GENOMIC DNA]</scope>
    <source>
        <strain evidence="4 5">CBS 10753</strain>
    </source>
</reference>
<proteinExistence type="predicted"/>
<dbReference type="PANTHER" id="PTHR12900:SF0">
    <property type="entry name" value="CHECKPOINT PROTEIN"/>
    <property type="match status" value="1"/>
</dbReference>
<dbReference type="GO" id="GO:0033314">
    <property type="term" value="P:mitotic DNA replication checkpoint signaling"/>
    <property type="evidence" value="ECO:0007669"/>
    <property type="project" value="TreeGrafter"/>
</dbReference>
<comment type="subcellular location">
    <subcellularLocation>
        <location evidence="1">Nucleus</location>
    </subcellularLocation>
</comment>
<dbReference type="GO" id="GO:0031573">
    <property type="term" value="P:mitotic intra-S DNA damage checkpoint signaling"/>
    <property type="evidence" value="ECO:0007669"/>
    <property type="project" value="TreeGrafter"/>
</dbReference>
<dbReference type="GO" id="GO:0006289">
    <property type="term" value="P:nucleotide-excision repair"/>
    <property type="evidence" value="ECO:0007669"/>
    <property type="project" value="TreeGrafter"/>
</dbReference>
<name>A0A8J5UEP4_9ASCO</name>
<keyword evidence="2" id="KW-0539">Nucleus</keyword>
<dbReference type="RefSeq" id="XP_049261586.1">
    <property type="nucleotide sequence ID" value="XM_049409179.1"/>
</dbReference>
<dbReference type="GO" id="GO:0030896">
    <property type="term" value="C:checkpoint clamp complex"/>
    <property type="evidence" value="ECO:0007669"/>
    <property type="project" value="InterPro"/>
</dbReference>
<dbReference type="PANTHER" id="PTHR12900">
    <property type="entry name" value="MITOTIC AND DNA DAMAGE CHECKPOINT PROTEIN HUS1"/>
    <property type="match status" value="1"/>
</dbReference>
<dbReference type="Proteomes" id="UP000694255">
    <property type="component" value="Unassembled WGS sequence"/>
</dbReference>
<dbReference type="GO" id="GO:0035861">
    <property type="term" value="C:site of double-strand break"/>
    <property type="evidence" value="ECO:0007669"/>
    <property type="project" value="TreeGrafter"/>
</dbReference>
<dbReference type="GeneID" id="73471945"/>
<dbReference type="GO" id="GO:0000723">
    <property type="term" value="P:telomere maintenance"/>
    <property type="evidence" value="ECO:0007669"/>
    <property type="project" value="TreeGrafter"/>
</dbReference>
<feature type="compositionally biased region" description="Acidic residues" evidence="3">
    <location>
        <begin position="258"/>
        <end position="271"/>
    </location>
</feature>
<evidence type="ECO:0000313" key="4">
    <source>
        <dbReference type="EMBL" id="KAG7661353.1"/>
    </source>
</evidence>
<dbReference type="OrthoDB" id="419537at2759"/>
<evidence type="ECO:0000256" key="1">
    <source>
        <dbReference type="ARBA" id="ARBA00004123"/>
    </source>
</evidence>
<sequence>MKLKLHGTNLDVLYQTLMLINNLRKFIIIRFTNDQLIIISQNNSNGEPQVWCKLNIKILFDDIDIQSIRDNTITIELNIDLLLQTLRNFDKANSDGLFIRLQRKDSGTGTTAGHGDTGGGGRTASLALFYVNINQNSNVVNHIFRIPIKILKNGNDLLHEPEHSNIGLVLKLPNQFSNMYKRLDKFKRSTGVTGTSNDTVTIKASKNNGGYLGFILEEDGKFKVTISWNDKLEVQKPNNNQVIDHDSLRDTMYHPQDQPDEEQEGTSDNDDMEITVRLRDWQMGSKLVSQCHSVLLLIGDKDCALVCSLDGDNDDCEIVYYINGLRKY</sequence>
<dbReference type="Pfam" id="PF04005">
    <property type="entry name" value="Hus1"/>
    <property type="match status" value="1"/>
</dbReference>
<feature type="region of interest" description="Disordered" evidence="3">
    <location>
        <begin position="243"/>
        <end position="271"/>
    </location>
</feature>
<organism evidence="4 5">
    <name type="scientific">[Candida] subhashii</name>
    <dbReference type="NCBI Taxonomy" id="561895"/>
    <lineage>
        <taxon>Eukaryota</taxon>
        <taxon>Fungi</taxon>
        <taxon>Dikarya</taxon>
        <taxon>Ascomycota</taxon>
        <taxon>Saccharomycotina</taxon>
        <taxon>Pichiomycetes</taxon>
        <taxon>Debaryomycetaceae</taxon>
        <taxon>Spathaspora</taxon>
    </lineage>
</organism>
<dbReference type="AlphaFoldDB" id="A0A8J5UEP4"/>
<evidence type="ECO:0000256" key="3">
    <source>
        <dbReference type="SAM" id="MobiDB-lite"/>
    </source>
</evidence>
<accession>A0A8J5UEP4</accession>
<protein>
    <submittedName>
        <fullName evidence="4">MEC3</fullName>
    </submittedName>
</protein>
<gene>
    <name evidence="4" type="ORF">J8A68_005145</name>
</gene>
<feature type="compositionally biased region" description="Basic and acidic residues" evidence="3">
    <location>
        <begin position="243"/>
        <end position="252"/>
    </location>
</feature>
<keyword evidence="5" id="KW-1185">Reference proteome</keyword>
<comment type="caution">
    <text evidence="4">The sequence shown here is derived from an EMBL/GenBank/DDBJ whole genome shotgun (WGS) entry which is preliminary data.</text>
</comment>
<evidence type="ECO:0000313" key="5">
    <source>
        <dbReference type="Proteomes" id="UP000694255"/>
    </source>
</evidence>
<evidence type="ECO:0000256" key="2">
    <source>
        <dbReference type="ARBA" id="ARBA00023242"/>
    </source>
</evidence>
<dbReference type="InterPro" id="IPR007150">
    <property type="entry name" value="HUS1/Mec3"/>
</dbReference>
<dbReference type="EMBL" id="JAGSYN010000221">
    <property type="protein sequence ID" value="KAG7661353.1"/>
    <property type="molecule type" value="Genomic_DNA"/>
</dbReference>